<name>A0A9D3XAQ9_9SAUR</name>
<accession>A0A9D3XAQ9</accession>
<organism evidence="2 3">
    <name type="scientific">Mauremys mutica</name>
    <name type="common">yellowpond turtle</name>
    <dbReference type="NCBI Taxonomy" id="74926"/>
    <lineage>
        <taxon>Eukaryota</taxon>
        <taxon>Metazoa</taxon>
        <taxon>Chordata</taxon>
        <taxon>Craniata</taxon>
        <taxon>Vertebrata</taxon>
        <taxon>Euteleostomi</taxon>
        <taxon>Archelosauria</taxon>
        <taxon>Testudinata</taxon>
        <taxon>Testudines</taxon>
        <taxon>Cryptodira</taxon>
        <taxon>Durocryptodira</taxon>
        <taxon>Testudinoidea</taxon>
        <taxon>Geoemydidae</taxon>
        <taxon>Geoemydinae</taxon>
        <taxon>Mauremys</taxon>
    </lineage>
</organism>
<evidence type="ECO:0000256" key="1">
    <source>
        <dbReference type="SAM" id="MobiDB-lite"/>
    </source>
</evidence>
<sequence length="103" mass="10644">MCGKGAAGPRPPPTSLLNMNYSAACSDAGPCCGGASQNIHKQLETRLANSPGTPPVQSTSSSPVQGAPWKAGRAGPIVISETRPTRTPSLVTSRCSLRLNWDL</sequence>
<dbReference type="AlphaFoldDB" id="A0A9D3XAQ9"/>
<dbReference type="Proteomes" id="UP000827986">
    <property type="component" value="Unassembled WGS sequence"/>
</dbReference>
<dbReference type="EMBL" id="JAHDVG010000475">
    <property type="protein sequence ID" value="KAH1176271.1"/>
    <property type="molecule type" value="Genomic_DNA"/>
</dbReference>
<evidence type="ECO:0000313" key="2">
    <source>
        <dbReference type="EMBL" id="KAH1176271.1"/>
    </source>
</evidence>
<evidence type="ECO:0000313" key="3">
    <source>
        <dbReference type="Proteomes" id="UP000827986"/>
    </source>
</evidence>
<feature type="region of interest" description="Disordered" evidence="1">
    <location>
        <begin position="47"/>
        <end position="76"/>
    </location>
</feature>
<comment type="caution">
    <text evidence="2">The sequence shown here is derived from an EMBL/GenBank/DDBJ whole genome shotgun (WGS) entry which is preliminary data.</text>
</comment>
<gene>
    <name evidence="2" type="ORF">KIL84_021005</name>
</gene>
<keyword evidence="3" id="KW-1185">Reference proteome</keyword>
<protein>
    <submittedName>
        <fullName evidence="2">Uncharacterized protein</fullName>
    </submittedName>
</protein>
<proteinExistence type="predicted"/>
<feature type="compositionally biased region" description="Low complexity" evidence="1">
    <location>
        <begin position="55"/>
        <end position="66"/>
    </location>
</feature>
<reference evidence="2" key="1">
    <citation type="submission" date="2021-09" db="EMBL/GenBank/DDBJ databases">
        <title>The genome of Mauremys mutica provides insights into the evolution of semi-aquatic lifestyle.</title>
        <authorList>
            <person name="Gong S."/>
            <person name="Gao Y."/>
        </authorList>
    </citation>
    <scope>NUCLEOTIDE SEQUENCE</scope>
    <source>
        <strain evidence="2">MM-2020</strain>
        <tissue evidence="2">Muscle</tissue>
    </source>
</reference>